<feature type="transmembrane region" description="Helical" evidence="7">
    <location>
        <begin position="77"/>
        <end position="93"/>
    </location>
</feature>
<comment type="caution">
    <text evidence="8">The sequence shown here is derived from an EMBL/GenBank/DDBJ whole genome shotgun (WGS) entry which is preliminary data.</text>
</comment>
<comment type="subcellular location">
    <subcellularLocation>
        <location evidence="1">Cell membrane</location>
        <topology evidence="1">Multi-pass membrane protein</topology>
    </subcellularLocation>
</comment>
<sequence length="398" mass="42926">MCVNYKRIKHACYLGYVTQAIVNNFLPLLFLTLQRSFDVSLEQLSLLVSVNFGVQLLTDLTSPLYVDKIGYWPSMRLAHLLSAVGLAGLWFFTELFPEPFTGVLISVVIYAVGGGLLEVLVSPIIESCPFEHKEAEMSLLHSFYCWGHVAVVLVSTAFFAVFGLDNWRVMACAWALVPLYNLYNFCTMPVPYITEQRGGMKVSVLVRSGTFWRLFLMMLCAGASEQGMSQWASAFAESSLGVSKTMGDLLGPCCFAVMMGLSRMFFGKLGDRLDLRRFMNASSVLCIVSYLLATLTSAPWLGLLGCMLCGLSVGIMWPGSFSIAAASIRGGGTAMFALLALAGDVGCGTGPAVVGFAAEKAGGDLKTGLLFAIAFPALLLILSLSVRFINGQNSGAEV</sequence>
<evidence type="ECO:0000256" key="2">
    <source>
        <dbReference type="ARBA" id="ARBA00008335"/>
    </source>
</evidence>
<evidence type="ECO:0000256" key="3">
    <source>
        <dbReference type="ARBA" id="ARBA00022448"/>
    </source>
</evidence>
<feature type="transmembrane region" description="Helical" evidence="7">
    <location>
        <begin position="99"/>
        <end position="121"/>
    </location>
</feature>
<evidence type="ECO:0000313" key="8">
    <source>
        <dbReference type="EMBL" id="HIS98398.1"/>
    </source>
</evidence>
<feature type="transmembrane region" description="Helical" evidence="7">
    <location>
        <begin position="142"/>
        <end position="161"/>
    </location>
</feature>
<reference evidence="8" key="2">
    <citation type="journal article" date="2021" name="PeerJ">
        <title>Extensive microbial diversity within the chicken gut microbiome revealed by metagenomics and culture.</title>
        <authorList>
            <person name="Gilroy R."/>
            <person name="Ravi A."/>
            <person name="Getino M."/>
            <person name="Pursley I."/>
            <person name="Horton D.L."/>
            <person name="Alikhan N.F."/>
            <person name="Baker D."/>
            <person name="Gharbi K."/>
            <person name="Hall N."/>
            <person name="Watson M."/>
            <person name="Adriaenssens E.M."/>
            <person name="Foster-Nyarko E."/>
            <person name="Jarju S."/>
            <person name="Secka A."/>
            <person name="Antonio M."/>
            <person name="Oren A."/>
            <person name="Chaudhuri R.R."/>
            <person name="La Ragione R."/>
            <person name="Hildebrand F."/>
            <person name="Pallen M.J."/>
        </authorList>
    </citation>
    <scope>NUCLEOTIDE SEQUENCE</scope>
    <source>
        <strain evidence="8">ChiHecec3B27-6122</strain>
    </source>
</reference>
<evidence type="ECO:0000256" key="7">
    <source>
        <dbReference type="SAM" id="Phobius"/>
    </source>
</evidence>
<feature type="transmembrane region" description="Helical" evidence="7">
    <location>
        <begin position="278"/>
        <end position="295"/>
    </location>
</feature>
<dbReference type="InterPro" id="IPR011701">
    <property type="entry name" value="MFS"/>
</dbReference>
<dbReference type="GO" id="GO:0022857">
    <property type="term" value="F:transmembrane transporter activity"/>
    <property type="evidence" value="ECO:0007669"/>
    <property type="project" value="InterPro"/>
</dbReference>
<evidence type="ECO:0000256" key="4">
    <source>
        <dbReference type="ARBA" id="ARBA00022692"/>
    </source>
</evidence>
<comment type="similarity">
    <text evidence="2">Belongs to the major facilitator superfamily.</text>
</comment>
<dbReference type="GO" id="GO:0005886">
    <property type="term" value="C:plasma membrane"/>
    <property type="evidence" value="ECO:0007669"/>
    <property type="project" value="UniProtKB-SubCell"/>
</dbReference>
<feature type="transmembrane region" description="Helical" evidence="7">
    <location>
        <begin position="369"/>
        <end position="389"/>
    </location>
</feature>
<name>A0A9D1K8X2_9FIRM</name>
<dbReference type="InterPro" id="IPR051788">
    <property type="entry name" value="MFS_Transporter"/>
</dbReference>
<dbReference type="EMBL" id="DVJS01000262">
    <property type="protein sequence ID" value="HIS98398.1"/>
    <property type="molecule type" value="Genomic_DNA"/>
</dbReference>
<dbReference type="InterPro" id="IPR036259">
    <property type="entry name" value="MFS_trans_sf"/>
</dbReference>
<dbReference type="AlphaFoldDB" id="A0A9D1K8X2"/>
<keyword evidence="5 7" id="KW-1133">Transmembrane helix</keyword>
<dbReference type="SUPFAM" id="SSF103473">
    <property type="entry name" value="MFS general substrate transporter"/>
    <property type="match status" value="1"/>
</dbReference>
<evidence type="ECO:0000256" key="1">
    <source>
        <dbReference type="ARBA" id="ARBA00004651"/>
    </source>
</evidence>
<keyword evidence="3" id="KW-0813">Transport</keyword>
<feature type="transmembrane region" description="Helical" evidence="7">
    <location>
        <begin position="12"/>
        <end position="32"/>
    </location>
</feature>
<evidence type="ECO:0000256" key="5">
    <source>
        <dbReference type="ARBA" id="ARBA00022989"/>
    </source>
</evidence>
<feature type="transmembrane region" description="Helical" evidence="7">
    <location>
        <begin position="301"/>
        <end position="324"/>
    </location>
</feature>
<protein>
    <submittedName>
        <fullName evidence="8">MFS transporter</fullName>
    </submittedName>
</protein>
<evidence type="ECO:0000256" key="6">
    <source>
        <dbReference type="ARBA" id="ARBA00023136"/>
    </source>
</evidence>
<organism evidence="8 9">
    <name type="scientific">Candidatus Scatomorpha pullistercoris</name>
    <dbReference type="NCBI Taxonomy" id="2840929"/>
    <lineage>
        <taxon>Bacteria</taxon>
        <taxon>Bacillati</taxon>
        <taxon>Bacillota</taxon>
        <taxon>Clostridia</taxon>
        <taxon>Eubacteriales</taxon>
        <taxon>Candidatus Scatomorpha</taxon>
    </lineage>
</organism>
<accession>A0A9D1K8X2</accession>
<dbReference type="Proteomes" id="UP000886876">
    <property type="component" value="Unassembled WGS sequence"/>
</dbReference>
<dbReference type="PANTHER" id="PTHR23514:SF3">
    <property type="entry name" value="BYPASS OF STOP CODON PROTEIN 6"/>
    <property type="match status" value="1"/>
</dbReference>
<keyword evidence="6 7" id="KW-0472">Membrane</keyword>
<evidence type="ECO:0000313" key="9">
    <source>
        <dbReference type="Proteomes" id="UP000886876"/>
    </source>
</evidence>
<gene>
    <name evidence="8" type="ORF">IAD42_10520</name>
</gene>
<keyword evidence="4 7" id="KW-0812">Transmembrane</keyword>
<reference evidence="8" key="1">
    <citation type="submission" date="2020-10" db="EMBL/GenBank/DDBJ databases">
        <authorList>
            <person name="Gilroy R."/>
        </authorList>
    </citation>
    <scope>NUCLEOTIDE SEQUENCE</scope>
    <source>
        <strain evidence="8">ChiHecec3B27-6122</strain>
    </source>
</reference>
<proteinExistence type="inferred from homology"/>
<dbReference type="Pfam" id="PF07690">
    <property type="entry name" value="MFS_1"/>
    <property type="match status" value="1"/>
</dbReference>
<feature type="transmembrane region" description="Helical" evidence="7">
    <location>
        <begin position="249"/>
        <end position="266"/>
    </location>
</feature>
<feature type="transmembrane region" description="Helical" evidence="7">
    <location>
        <begin position="336"/>
        <end position="357"/>
    </location>
</feature>
<dbReference type="Gene3D" id="1.20.1250.20">
    <property type="entry name" value="MFS general substrate transporter like domains"/>
    <property type="match status" value="2"/>
</dbReference>
<feature type="transmembrane region" description="Helical" evidence="7">
    <location>
        <begin position="167"/>
        <end position="183"/>
    </location>
</feature>
<dbReference type="PANTHER" id="PTHR23514">
    <property type="entry name" value="BYPASS OF STOP CODON PROTEIN 6"/>
    <property type="match status" value="1"/>
</dbReference>